<name>A0A0V0Q966_PSEPJ</name>
<accession>A0A0V0Q966</accession>
<dbReference type="PANTHER" id="PTHR37935">
    <property type="entry name" value="CHROMOSOME UNDETERMINED SCAFFOLD_14, WHOLE GENOME SHOTGUN SEQUENCE"/>
    <property type="match status" value="1"/>
</dbReference>
<evidence type="ECO:0000313" key="2">
    <source>
        <dbReference type="Proteomes" id="UP000054937"/>
    </source>
</evidence>
<organism evidence="1 2">
    <name type="scientific">Pseudocohnilembus persalinus</name>
    <name type="common">Ciliate</name>
    <dbReference type="NCBI Taxonomy" id="266149"/>
    <lineage>
        <taxon>Eukaryota</taxon>
        <taxon>Sar</taxon>
        <taxon>Alveolata</taxon>
        <taxon>Ciliophora</taxon>
        <taxon>Intramacronucleata</taxon>
        <taxon>Oligohymenophorea</taxon>
        <taxon>Scuticociliatia</taxon>
        <taxon>Philasterida</taxon>
        <taxon>Pseudocohnilembidae</taxon>
        <taxon>Pseudocohnilembus</taxon>
    </lineage>
</organism>
<dbReference type="Proteomes" id="UP000054937">
    <property type="component" value="Unassembled WGS sequence"/>
</dbReference>
<dbReference type="EMBL" id="LDAU01000231">
    <property type="protein sequence ID" value="KRW98780.1"/>
    <property type="molecule type" value="Genomic_DNA"/>
</dbReference>
<sequence>MKFFQNVIKYLGSLKPTPFKTLQRKLEIEEEWKIFKGHLRPHKYKFFFLIGAGLLPVYKDILYKIYQGALLNISQAFQPGEPAPQIAESFGKQLIVGIFQDENVKKESGVFVQDLVKQQLVLESILELLIKSLKDEKFNDEAQIFSKQLLNELLDDKQMEYQICY</sequence>
<reference evidence="1 2" key="1">
    <citation type="journal article" date="2015" name="Sci. Rep.">
        <title>Genome of the facultative scuticociliatosis pathogen Pseudocohnilembus persalinus provides insight into its virulence through horizontal gene transfer.</title>
        <authorList>
            <person name="Xiong J."/>
            <person name="Wang G."/>
            <person name="Cheng J."/>
            <person name="Tian M."/>
            <person name="Pan X."/>
            <person name="Warren A."/>
            <person name="Jiang C."/>
            <person name="Yuan D."/>
            <person name="Miao W."/>
        </authorList>
    </citation>
    <scope>NUCLEOTIDE SEQUENCE [LARGE SCALE GENOMIC DNA]</scope>
    <source>
        <strain evidence="1">36N120E</strain>
    </source>
</reference>
<dbReference type="InParanoid" id="A0A0V0Q966"/>
<keyword evidence="2" id="KW-1185">Reference proteome</keyword>
<gene>
    <name evidence="1" type="ORF">PPERSA_03915</name>
</gene>
<protein>
    <submittedName>
        <fullName evidence="1">Uncharacterized protein</fullName>
    </submittedName>
</protein>
<evidence type="ECO:0000313" key="1">
    <source>
        <dbReference type="EMBL" id="KRW98780.1"/>
    </source>
</evidence>
<dbReference type="AlphaFoldDB" id="A0A0V0Q966"/>
<proteinExistence type="predicted"/>
<comment type="caution">
    <text evidence="1">The sequence shown here is derived from an EMBL/GenBank/DDBJ whole genome shotgun (WGS) entry which is preliminary data.</text>
</comment>
<dbReference type="PANTHER" id="PTHR37935:SF1">
    <property type="entry name" value="CHROMOSOME UNDETERMINED SCAFFOLD_14, WHOLE GENOME SHOTGUN SEQUENCE"/>
    <property type="match status" value="1"/>
</dbReference>
<dbReference type="OrthoDB" id="299960at2759"/>